<evidence type="ECO:0000313" key="1">
    <source>
        <dbReference type="EMBL" id="RFZ39705.1"/>
    </source>
</evidence>
<sequence length="77" mass="8782">MVDGHEKIELFGGHLKERELEQRAVPRHRLSMHRQPAPIGFRDGISTASQVVEWNLEIRVVDHLLNDMPVILHDGGP</sequence>
<organism evidence="1 2">
    <name type="scientific">Mycobacterium marinum</name>
    <dbReference type="NCBI Taxonomy" id="1781"/>
    <lineage>
        <taxon>Bacteria</taxon>
        <taxon>Bacillati</taxon>
        <taxon>Actinomycetota</taxon>
        <taxon>Actinomycetes</taxon>
        <taxon>Mycobacteriales</taxon>
        <taxon>Mycobacteriaceae</taxon>
        <taxon>Mycobacterium</taxon>
        <taxon>Mycobacterium ulcerans group</taxon>
    </lineage>
</organism>
<proteinExistence type="predicted"/>
<dbReference type="Proteomes" id="UP000257451">
    <property type="component" value="Unassembled WGS sequence"/>
</dbReference>
<evidence type="ECO:0000313" key="2">
    <source>
        <dbReference type="Proteomes" id="UP000257451"/>
    </source>
</evidence>
<reference evidence="1 2" key="1">
    <citation type="journal article" date="2018" name="Sci. Rep.">
        <title>Extensive genomic diversity among Mycobacterium marinum strains revealed by whole genome sequencing.</title>
        <authorList>
            <person name="Das S."/>
            <person name="Pettersson B.M."/>
            <person name="Behra P.R."/>
            <person name="Mallick A."/>
            <person name="Cheramie M."/>
            <person name="Ramesh M."/>
            <person name="Shirreff L."/>
            <person name="DuCote T."/>
            <person name="Dasgupta S."/>
            <person name="Ennis D.G."/>
            <person name="Kirsebom L.A."/>
        </authorList>
    </citation>
    <scope>NUCLEOTIDE SEQUENCE [LARGE SCALE GENOMIC DNA]</scope>
    <source>
        <strain evidence="1 2">Davis1</strain>
    </source>
</reference>
<name>A0A3E2MU81_MYCMR</name>
<comment type="caution">
    <text evidence="1">The sequence shown here is derived from an EMBL/GenBank/DDBJ whole genome shotgun (WGS) entry which is preliminary data.</text>
</comment>
<dbReference type="AlphaFoldDB" id="A0A3E2MU81"/>
<gene>
    <name evidence="1" type="ORF">DAVIS_03225</name>
</gene>
<protein>
    <submittedName>
        <fullName evidence="1">Uncharacterized protein</fullName>
    </submittedName>
</protein>
<accession>A0A3E2MU81</accession>
<dbReference type="EMBL" id="PEDF01000100">
    <property type="protein sequence ID" value="RFZ39705.1"/>
    <property type="molecule type" value="Genomic_DNA"/>
</dbReference>